<accession>A0AAP0GVK4</accession>
<reference evidence="1 2" key="1">
    <citation type="submission" date="2024-04" db="EMBL/GenBank/DDBJ databases">
        <title>The reference genome of an endangered Asteraceae, Deinandra increscens subsp. villosa, native to the Central Coast of California.</title>
        <authorList>
            <person name="Guilliams M."/>
            <person name="Hasenstab-Lehman K."/>
            <person name="Meyer R."/>
            <person name="Mcevoy S."/>
        </authorList>
    </citation>
    <scope>NUCLEOTIDE SEQUENCE [LARGE SCALE GENOMIC DNA]</scope>
    <source>
        <tissue evidence="1">Leaf</tissue>
    </source>
</reference>
<gene>
    <name evidence="1" type="ORF">SSX86_017336</name>
</gene>
<comment type="caution">
    <text evidence="1">The sequence shown here is derived from an EMBL/GenBank/DDBJ whole genome shotgun (WGS) entry which is preliminary data.</text>
</comment>
<dbReference type="EMBL" id="JBCNJP010000018">
    <property type="protein sequence ID" value="KAK9063466.1"/>
    <property type="molecule type" value="Genomic_DNA"/>
</dbReference>
<sequence length="99" mass="11412">MNTSSPTYHQYDCFQSTTPPYLPFLIPANCIRMSREATKILRSSTLAKVDLKEEMPNKDAMEVIEITKEFMYGKYVDEHGFVDLGQTNGTTHQKEAKRF</sequence>
<dbReference type="Proteomes" id="UP001408789">
    <property type="component" value="Unassembled WGS sequence"/>
</dbReference>
<organism evidence="1 2">
    <name type="scientific">Deinandra increscens subsp. villosa</name>
    <dbReference type="NCBI Taxonomy" id="3103831"/>
    <lineage>
        <taxon>Eukaryota</taxon>
        <taxon>Viridiplantae</taxon>
        <taxon>Streptophyta</taxon>
        <taxon>Embryophyta</taxon>
        <taxon>Tracheophyta</taxon>
        <taxon>Spermatophyta</taxon>
        <taxon>Magnoliopsida</taxon>
        <taxon>eudicotyledons</taxon>
        <taxon>Gunneridae</taxon>
        <taxon>Pentapetalae</taxon>
        <taxon>asterids</taxon>
        <taxon>campanulids</taxon>
        <taxon>Asterales</taxon>
        <taxon>Asteraceae</taxon>
        <taxon>Asteroideae</taxon>
        <taxon>Heliantheae alliance</taxon>
        <taxon>Madieae</taxon>
        <taxon>Madiinae</taxon>
        <taxon>Deinandra</taxon>
    </lineage>
</organism>
<name>A0AAP0GVK4_9ASTR</name>
<proteinExistence type="predicted"/>
<keyword evidence="2" id="KW-1185">Reference proteome</keyword>
<dbReference type="AlphaFoldDB" id="A0AAP0GVK4"/>
<protein>
    <submittedName>
        <fullName evidence="1">Uncharacterized protein</fullName>
    </submittedName>
</protein>
<evidence type="ECO:0000313" key="2">
    <source>
        <dbReference type="Proteomes" id="UP001408789"/>
    </source>
</evidence>
<evidence type="ECO:0000313" key="1">
    <source>
        <dbReference type="EMBL" id="KAK9063466.1"/>
    </source>
</evidence>